<dbReference type="AlphaFoldDB" id="A0A8S3ZCF5"/>
<feature type="region of interest" description="Disordered" evidence="1">
    <location>
        <begin position="1"/>
        <end position="29"/>
    </location>
</feature>
<dbReference type="Proteomes" id="UP000678393">
    <property type="component" value="Unassembled WGS sequence"/>
</dbReference>
<evidence type="ECO:0000313" key="3">
    <source>
        <dbReference type="Proteomes" id="UP000678393"/>
    </source>
</evidence>
<accession>A0A8S3ZCF5</accession>
<evidence type="ECO:0000256" key="1">
    <source>
        <dbReference type="SAM" id="MobiDB-lite"/>
    </source>
</evidence>
<proteinExistence type="predicted"/>
<keyword evidence="3" id="KW-1185">Reference proteome</keyword>
<sequence>MNKESIPPTRFAGRTYSQARNSTANRNVDDAADARTVQIKVATSFSKRGKANFFLIPDNSNGATETKKMKFKSEGEDTFSFKTVDKRKSSFAVKEDLIAQKHDPRQMTKLSASKTEVKDEGSDKYLKEGKEEACFSSALRISSRTASKKLVISDPFLEVGKQMLSGQTMFFSKARLEASTNSQNRGTDDDLFPVQFKGHPLKTSSRVTPADKPDSPPQKSGSKRKGWQRGRKSLTVNDPKLNVHCNRHHAAQQLNEKPDATTKGINKSTVVFKKEMANKAHRTTVVCKPKAQAKHV</sequence>
<gene>
    <name evidence="2" type="ORF">CUNI_LOCUS11058</name>
</gene>
<evidence type="ECO:0000313" key="2">
    <source>
        <dbReference type="EMBL" id="CAG5125500.1"/>
    </source>
</evidence>
<comment type="caution">
    <text evidence="2">The sequence shown here is derived from an EMBL/GenBank/DDBJ whole genome shotgun (WGS) entry which is preliminary data.</text>
</comment>
<feature type="region of interest" description="Disordered" evidence="1">
    <location>
        <begin position="180"/>
        <end position="239"/>
    </location>
</feature>
<name>A0A8S3ZCF5_9EUPU</name>
<feature type="non-terminal residue" evidence="2">
    <location>
        <position position="296"/>
    </location>
</feature>
<feature type="compositionally biased region" description="Basic residues" evidence="1">
    <location>
        <begin position="221"/>
        <end position="232"/>
    </location>
</feature>
<dbReference type="EMBL" id="CAJHNH020002076">
    <property type="protein sequence ID" value="CAG5125500.1"/>
    <property type="molecule type" value="Genomic_DNA"/>
</dbReference>
<organism evidence="2 3">
    <name type="scientific">Candidula unifasciata</name>
    <dbReference type="NCBI Taxonomy" id="100452"/>
    <lineage>
        <taxon>Eukaryota</taxon>
        <taxon>Metazoa</taxon>
        <taxon>Spiralia</taxon>
        <taxon>Lophotrochozoa</taxon>
        <taxon>Mollusca</taxon>
        <taxon>Gastropoda</taxon>
        <taxon>Heterobranchia</taxon>
        <taxon>Euthyneura</taxon>
        <taxon>Panpulmonata</taxon>
        <taxon>Eupulmonata</taxon>
        <taxon>Stylommatophora</taxon>
        <taxon>Helicina</taxon>
        <taxon>Helicoidea</taxon>
        <taxon>Geomitridae</taxon>
        <taxon>Candidula</taxon>
    </lineage>
</organism>
<protein>
    <submittedName>
        <fullName evidence="2">Uncharacterized protein</fullName>
    </submittedName>
</protein>
<reference evidence="2" key="1">
    <citation type="submission" date="2021-04" db="EMBL/GenBank/DDBJ databases">
        <authorList>
            <consortium name="Molecular Ecology Group"/>
        </authorList>
    </citation>
    <scope>NUCLEOTIDE SEQUENCE</scope>
</reference>